<name>A0A6J2T0E7_DROLE</name>
<dbReference type="GO" id="GO:0005783">
    <property type="term" value="C:endoplasmic reticulum"/>
    <property type="evidence" value="ECO:0007669"/>
    <property type="project" value="TreeGrafter"/>
</dbReference>
<evidence type="ECO:0000313" key="3">
    <source>
        <dbReference type="RefSeq" id="XP_030370361.1"/>
    </source>
</evidence>
<gene>
    <name evidence="3" type="primary">LOC115620978</name>
</gene>
<accession>A0A6J2T0E7</accession>
<protein>
    <submittedName>
        <fullName evidence="3">Uncharacterized protein LOC115620978</fullName>
    </submittedName>
</protein>
<evidence type="ECO:0000313" key="2">
    <source>
        <dbReference type="Proteomes" id="UP000504634"/>
    </source>
</evidence>
<keyword evidence="1" id="KW-0472">Membrane</keyword>
<keyword evidence="1" id="KW-1133">Transmembrane helix</keyword>
<dbReference type="OrthoDB" id="5976067at2759"/>
<dbReference type="GeneID" id="115620978"/>
<proteinExistence type="predicted"/>
<evidence type="ECO:0000256" key="1">
    <source>
        <dbReference type="SAM" id="Phobius"/>
    </source>
</evidence>
<keyword evidence="2" id="KW-1185">Reference proteome</keyword>
<feature type="transmembrane region" description="Helical" evidence="1">
    <location>
        <begin position="12"/>
        <end position="33"/>
    </location>
</feature>
<dbReference type="InterPro" id="IPR051254">
    <property type="entry name" value="PPP1R15"/>
</dbReference>
<dbReference type="GO" id="GO:0034976">
    <property type="term" value="P:response to endoplasmic reticulum stress"/>
    <property type="evidence" value="ECO:0007669"/>
    <property type="project" value="TreeGrafter"/>
</dbReference>
<dbReference type="Proteomes" id="UP000504634">
    <property type="component" value="Unplaced"/>
</dbReference>
<reference evidence="3" key="1">
    <citation type="submission" date="2025-08" db="UniProtKB">
        <authorList>
            <consortium name="RefSeq"/>
        </authorList>
    </citation>
    <scope>IDENTIFICATION</scope>
    <source>
        <strain evidence="3">11010-0011.00</strain>
        <tissue evidence="3">Whole body</tissue>
    </source>
</reference>
<dbReference type="CTD" id="37820"/>
<dbReference type="GO" id="GO:0000164">
    <property type="term" value="C:protein phosphatase type 1 complex"/>
    <property type="evidence" value="ECO:0007669"/>
    <property type="project" value="TreeGrafter"/>
</dbReference>
<dbReference type="GO" id="GO:0019888">
    <property type="term" value="F:protein phosphatase regulator activity"/>
    <property type="evidence" value="ECO:0007669"/>
    <property type="project" value="TreeGrafter"/>
</dbReference>
<keyword evidence="1" id="KW-0812">Transmembrane</keyword>
<organism evidence="2 3">
    <name type="scientific">Drosophila lebanonensis</name>
    <name type="common">Fruit fly</name>
    <name type="synonym">Scaptodrosophila lebanonensis</name>
    <dbReference type="NCBI Taxonomy" id="7225"/>
    <lineage>
        <taxon>Eukaryota</taxon>
        <taxon>Metazoa</taxon>
        <taxon>Ecdysozoa</taxon>
        <taxon>Arthropoda</taxon>
        <taxon>Hexapoda</taxon>
        <taxon>Insecta</taxon>
        <taxon>Pterygota</taxon>
        <taxon>Neoptera</taxon>
        <taxon>Endopterygota</taxon>
        <taxon>Diptera</taxon>
        <taxon>Brachycera</taxon>
        <taxon>Muscomorpha</taxon>
        <taxon>Ephydroidea</taxon>
        <taxon>Drosophilidae</taxon>
        <taxon>Scaptodrosophila</taxon>
    </lineage>
</organism>
<dbReference type="RefSeq" id="XP_030370361.1">
    <property type="nucleotide sequence ID" value="XM_030514501.1"/>
</dbReference>
<dbReference type="AlphaFoldDB" id="A0A6J2T0E7"/>
<dbReference type="PANTHER" id="PTHR16489">
    <property type="entry name" value="GH11727P"/>
    <property type="match status" value="1"/>
</dbReference>
<sequence>MFRIDIQKISMSIFHTLMGALLDYMLVLLRTIANMSTSITPTRLQAEGFWRQKKMPEPEPSHLLQERKGDENILFNSLQLMADVVVQTAWNQCAPNAITMKGIDLDQMDLCSEPTFCSFFVNINPRARNRFICSKDEFSSSPKSNDSNNNADELLGCSTAADHETMFYEGFKKPMIQYQRSISESSEDSFICFEDNCNEDNCYEGETDEEDIDDDAGINACDCTVGLKKKVRFNLEPKIHVMYTWDYAYRAARKGDWQVHARDRARFQQRIQRISTILDPILCSDHRQKIYKDRCLNVK</sequence>
<dbReference type="PANTHER" id="PTHR16489:SF12">
    <property type="entry name" value="GH11727P"/>
    <property type="match status" value="1"/>
</dbReference>